<keyword evidence="3" id="KW-1185">Reference proteome</keyword>
<name>A0A9P5Z6C4_9AGAR</name>
<evidence type="ECO:0000256" key="1">
    <source>
        <dbReference type="SAM" id="MobiDB-lite"/>
    </source>
</evidence>
<feature type="compositionally biased region" description="Basic and acidic residues" evidence="1">
    <location>
        <begin position="574"/>
        <end position="587"/>
    </location>
</feature>
<protein>
    <submittedName>
        <fullName evidence="2">Uncharacterized protein</fullName>
    </submittedName>
</protein>
<dbReference type="AlphaFoldDB" id="A0A9P5Z6C4"/>
<feature type="compositionally biased region" description="Pro residues" evidence="1">
    <location>
        <begin position="219"/>
        <end position="229"/>
    </location>
</feature>
<sequence length="664" mass="73162">MKRLEKMLGKKSNRIEPVFMWPESREPDRPLRRSRSMPLGFNCTVKPATKPTTLAKRLLKNPFTPRQPNDPVVQSTGRATQPIWKGKNRAVDPVVQTTMAPGKPIWNPRAAGTDPAEYANRPNKPAWTKEKIKMYGPLKEQKITLQRTEDTGALADQPKNVGNLTKTRAAPTLPPKDKPRQPTHDDLYVQYRQRPAKTTNPKPVQKNEQPPVRRTNPVAPVPVPGPSNPPTLSQVLPLGSRDAVPAEDLLPEPVFLPHEHVQRVREAHQAKLRPPVQIHEYSNVQPGVLTFEYSDGAKKGGDNVKKHRRNATMDDIKPEMLQTLIPAHQRSESNPNPIPPSQNLRAYMKHGAAAVHRDATQLGVVYGASSPYATNTANAKAPAKAKEIPKSSPMGETQVRTSAHQVLRAPTNTSPSPRASNRGNTKEISKAVPIIQPPTRANANANKALQMSTNGTPSPYNPKPSVKGKETAKPITIPLVQTHLRANNTRQIPKTPKSYYSEASVYSQASAFEWGTETASEAPTTSSICDFYFEPFVPTMPTMPLNVPKRASPEIGPSQPLQSTKRSPGHTSRMQKDLPPRPTEDLARRLYPDGFSRHMPTAYDSARTTGGIHERVQVKGAVRSKFTPRAEFEFGLSGSTKPYKASPLGSSSTARPSPGPSHRR</sequence>
<feature type="compositionally biased region" description="Polar residues" evidence="1">
    <location>
        <begin position="394"/>
        <end position="423"/>
    </location>
</feature>
<feature type="region of interest" description="Disordered" evidence="1">
    <location>
        <begin position="378"/>
        <end position="436"/>
    </location>
</feature>
<evidence type="ECO:0000313" key="3">
    <source>
        <dbReference type="Proteomes" id="UP000807469"/>
    </source>
</evidence>
<feature type="region of interest" description="Disordered" evidence="1">
    <location>
        <begin position="100"/>
        <end position="122"/>
    </location>
</feature>
<dbReference type="Proteomes" id="UP000807469">
    <property type="component" value="Unassembled WGS sequence"/>
</dbReference>
<feature type="region of interest" description="Disordered" evidence="1">
    <location>
        <begin position="632"/>
        <end position="664"/>
    </location>
</feature>
<gene>
    <name evidence="2" type="ORF">BDN70DRAFT_919300</name>
</gene>
<accession>A0A9P5Z6C4</accession>
<comment type="caution">
    <text evidence="2">The sequence shown here is derived from an EMBL/GenBank/DDBJ whole genome shotgun (WGS) entry which is preliminary data.</text>
</comment>
<reference evidence="2" key="1">
    <citation type="submission" date="2020-11" db="EMBL/GenBank/DDBJ databases">
        <authorList>
            <consortium name="DOE Joint Genome Institute"/>
            <person name="Ahrendt S."/>
            <person name="Riley R."/>
            <person name="Andreopoulos W."/>
            <person name="Labutti K."/>
            <person name="Pangilinan J."/>
            <person name="Ruiz-Duenas F.J."/>
            <person name="Barrasa J.M."/>
            <person name="Sanchez-Garcia M."/>
            <person name="Camarero S."/>
            <person name="Miyauchi S."/>
            <person name="Serrano A."/>
            <person name="Linde D."/>
            <person name="Babiker R."/>
            <person name="Drula E."/>
            <person name="Ayuso-Fernandez I."/>
            <person name="Pacheco R."/>
            <person name="Padilla G."/>
            <person name="Ferreira P."/>
            <person name="Barriuso J."/>
            <person name="Kellner H."/>
            <person name="Castanera R."/>
            <person name="Alfaro M."/>
            <person name="Ramirez L."/>
            <person name="Pisabarro A.G."/>
            <person name="Kuo A."/>
            <person name="Tritt A."/>
            <person name="Lipzen A."/>
            <person name="He G."/>
            <person name="Yan M."/>
            <person name="Ng V."/>
            <person name="Cullen D."/>
            <person name="Martin F."/>
            <person name="Rosso M.-N."/>
            <person name="Henrissat B."/>
            <person name="Hibbett D."/>
            <person name="Martinez A.T."/>
            <person name="Grigoriev I.V."/>
        </authorList>
    </citation>
    <scope>NUCLEOTIDE SEQUENCE</scope>
    <source>
        <strain evidence="2">CIRM-BRFM 674</strain>
    </source>
</reference>
<evidence type="ECO:0000313" key="2">
    <source>
        <dbReference type="EMBL" id="KAF9482253.1"/>
    </source>
</evidence>
<feature type="region of interest" description="Disordered" evidence="1">
    <location>
        <begin position="24"/>
        <end position="47"/>
    </location>
</feature>
<feature type="region of interest" description="Disordered" evidence="1">
    <location>
        <begin position="148"/>
        <end position="230"/>
    </location>
</feature>
<proteinExistence type="predicted"/>
<feature type="region of interest" description="Disordered" evidence="1">
    <location>
        <begin position="450"/>
        <end position="469"/>
    </location>
</feature>
<feature type="compositionally biased region" description="Basic and acidic residues" evidence="1">
    <location>
        <begin position="175"/>
        <end position="187"/>
    </location>
</feature>
<organism evidence="2 3">
    <name type="scientific">Pholiota conissans</name>
    <dbReference type="NCBI Taxonomy" id="109636"/>
    <lineage>
        <taxon>Eukaryota</taxon>
        <taxon>Fungi</taxon>
        <taxon>Dikarya</taxon>
        <taxon>Basidiomycota</taxon>
        <taxon>Agaricomycotina</taxon>
        <taxon>Agaricomycetes</taxon>
        <taxon>Agaricomycetidae</taxon>
        <taxon>Agaricales</taxon>
        <taxon>Agaricineae</taxon>
        <taxon>Strophariaceae</taxon>
        <taxon>Pholiota</taxon>
    </lineage>
</organism>
<feature type="compositionally biased region" description="Polar residues" evidence="1">
    <location>
        <begin position="559"/>
        <end position="572"/>
    </location>
</feature>
<feature type="region of interest" description="Disordered" evidence="1">
    <location>
        <begin position="544"/>
        <end position="587"/>
    </location>
</feature>
<feature type="compositionally biased region" description="Polar residues" evidence="1">
    <location>
        <begin position="196"/>
        <end position="208"/>
    </location>
</feature>
<dbReference type="EMBL" id="MU155168">
    <property type="protein sequence ID" value="KAF9482253.1"/>
    <property type="molecule type" value="Genomic_DNA"/>
</dbReference>